<feature type="region of interest" description="Disordered" evidence="2">
    <location>
        <begin position="500"/>
        <end position="519"/>
    </location>
</feature>
<evidence type="ECO:0000256" key="2">
    <source>
        <dbReference type="SAM" id="MobiDB-lite"/>
    </source>
</evidence>
<name>A0AAV6WHI9_9LAMI</name>
<evidence type="ECO:0000313" key="4">
    <source>
        <dbReference type="Proteomes" id="UP000826271"/>
    </source>
</evidence>
<dbReference type="InterPro" id="IPR040348">
    <property type="entry name" value="POLAR-like"/>
</dbReference>
<organism evidence="3 4">
    <name type="scientific">Buddleja alternifolia</name>
    <dbReference type="NCBI Taxonomy" id="168488"/>
    <lineage>
        <taxon>Eukaryota</taxon>
        <taxon>Viridiplantae</taxon>
        <taxon>Streptophyta</taxon>
        <taxon>Embryophyta</taxon>
        <taxon>Tracheophyta</taxon>
        <taxon>Spermatophyta</taxon>
        <taxon>Magnoliopsida</taxon>
        <taxon>eudicotyledons</taxon>
        <taxon>Gunneridae</taxon>
        <taxon>Pentapetalae</taxon>
        <taxon>asterids</taxon>
        <taxon>lamiids</taxon>
        <taxon>Lamiales</taxon>
        <taxon>Scrophulariaceae</taxon>
        <taxon>Buddlejeae</taxon>
        <taxon>Buddleja</taxon>
    </lineage>
</organism>
<reference evidence="3" key="1">
    <citation type="submission" date="2019-10" db="EMBL/GenBank/DDBJ databases">
        <authorList>
            <person name="Zhang R."/>
            <person name="Pan Y."/>
            <person name="Wang J."/>
            <person name="Ma R."/>
            <person name="Yu S."/>
        </authorList>
    </citation>
    <scope>NUCLEOTIDE SEQUENCE</scope>
    <source>
        <strain evidence="3">LA-IB0</strain>
        <tissue evidence="3">Leaf</tissue>
    </source>
</reference>
<proteinExistence type="predicted"/>
<comment type="caution">
    <text evidence="3">The sequence shown here is derived from an EMBL/GenBank/DDBJ whole genome shotgun (WGS) entry which is preliminary data.</text>
</comment>
<dbReference type="Proteomes" id="UP000826271">
    <property type="component" value="Unassembled WGS sequence"/>
</dbReference>
<keyword evidence="4" id="KW-1185">Reference proteome</keyword>
<dbReference type="PANTHER" id="PTHR33476">
    <property type="entry name" value="EMB|CAB62613.1"/>
    <property type="match status" value="1"/>
</dbReference>
<feature type="coiled-coil region" evidence="1">
    <location>
        <begin position="409"/>
        <end position="436"/>
    </location>
</feature>
<dbReference type="AlphaFoldDB" id="A0AAV6WHI9"/>
<dbReference type="GO" id="GO:0008356">
    <property type="term" value="P:asymmetric cell division"/>
    <property type="evidence" value="ECO:0007669"/>
    <property type="project" value="InterPro"/>
</dbReference>
<evidence type="ECO:0000313" key="3">
    <source>
        <dbReference type="EMBL" id="KAG8366445.1"/>
    </source>
</evidence>
<sequence>MDLWVVAAAAGAGYVAKNLQNSSLDKKENLIEQSYKYTFSVQSESRNFLQQLRDKTCPLRKLGRKGAQNYAFPDSDLNFTEIDRLNNSDLESELASIGGNALEKDRLNEDYNMNRRSVFSAEFEDGENRSSGRVRNGKIISRRPRLNPIRPLRSIGSCLENMEDNSCLYPSISAVRPVLFTDGSRIISKSSSCSSFTQFEGCKVEERLVHSREPDTMLLFITGMTIGIMSATTAWKNEVDKLNTQLKQMQNFVQDLHEELDMKEMLMVKELTNEGFSPPGENHSPLSIQEPISSPYDVKTKNLTKFDSPEAINKDMENPELMSKIEAELQAELEMLEHNMKASAIERISDVVELDPDFEPEIVKGDLKSTIANGICGDSSESGPTNCSRPPNNAVCPWELSLRLHELIESRLEKRVKELEIALENSQNRARVLASQNVVSKRRLSYSETESSSTHQSPTCIYDEQEMEYEYILNHSVVMEEGGLLDSVQDFPETRDKKMSTNFMLNEDSGSEDDGSGDESEMLLIKQILERRRSGSSFNLKI</sequence>
<gene>
    <name evidence="3" type="ORF">BUALT_Bualt17G0080500</name>
</gene>
<dbReference type="EMBL" id="WHWC01000017">
    <property type="protein sequence ID" value="KAG8366445.1"/>
    <property type="molecule type" value="Genomic_DNA"/>
</dbReference>
<dbReference type="PANTHER" id="PTHR33476:SF7">
    <property type="entry name" value="EMB|CAB62613.1"/>
    <property type="match status" value="1"/>
</dbReference>
<protein>
    <submittedName>
        <fullName evidence="3">Uncharacterized protein</fullName>
    </submittedName>
</protein>
<accession>A0AAV6WHI9</accession>
<keyword evidence="1" id="KW-0175">Coiled coil</keyword>
<evidence type="ECO:0000256" key="1">
    <source>
        <dbReference type="SAM" id="Coils"/>
    </source>
</evidence>
<feature type="compositionally biased region" description="Acidic residues" evidence="2">
    <location>
        <begin position="509"/>
        <end position="519"/>
    </location>
</feature>